<organism evidence="1 2">
    <name type="scientific">Aspergillus lucknowensis</name>
    <dbReference type="NCBI Taxonomy" id="176173"/>
    <lineage>
        <taxon>Eukaryota</taxon>
        <taxon>Fungi</taxon>
        <taxon>Dikarya</taxon>
        <taxon>Ascomycota</taxon>
        <taxon>Pezizomycotina</taxon>
        <taxon>Eurotiomycetes</taxon>
        <taxon>Eurotiomycetidae</taxon>
        <taxon>Eurotiales</taxon>
        <taxon>Aspergillaceae</taxon>
        <taxon>Aspergillus</taxon>
        <taxon>Aspergillus subgen. Nidulantes</taxon>
    </lineage>
</organism>
<dbReference type="RefSeq" id="XP_070887065.1">
    <property type="nucleotide sequence ID" value="XM_071035219.1"/>
</dbReference>
<dbReference type="Proteomes" id="UP001610432">
    <property type="component" value="Unassembled WGS sequence"/>
</dbReference>
<accession>A0ABR4LU71</accession>
<reference evidence="1 2" key="1">
    <citation type="submission" date="2024-07" db="EMBL/GenBank/DDBJ databases">
        <title>Section-level genome sequencing and comparative genomics of Aspergillus sections Usti and Cavernicolus.</title>
        <authorList>
            <consortium name="Lawrence Berkeley National Laboratory"/>
            <person name="Nybo J.L."/>
            <person name="Vesth T.C."/>
            <person name="Theobald S."/>
            <person name="Frisvad J.C."/>
            <person name="Larsen T.O."/>
            <person name="Kjaerboelling I."/>
            <person name="Rothschild-Mancinelli K."/>
            <person name="Lyhne E.K."/>
            <person name="Kogle M.E."/>
            <person name="Barry K."/>
            <person name="Clum A."/>
            <person name="Na H."/>
            <person name="Ledsgaard L."/>
            <person name="Lin J."/>
            <person name="Lipzen A."/>
            <person name="Kuo A."/>
            <person name="Riley R."/>
            <person name="Mondo S."/>
            <person name="Labutti K."/>
            <person name="Haridas S."/>
            <person name="Pangalinan J."/>
            <person name="Salamov A.A."/>
            <person name="Simmons B.A."/>
            <person name="Magnuson J.K."/>
            <person name="Chen J."/>
            <person name="Drula E."/>
            <person name="Henrissat B."/>
            <person name="Wiebenga A."/>
            <person name="Lubbers R.J."/>
            <person name="Gomes A.C."/>
            <person name="Macurrencykelacurrency M.R."/>
            <person name="Stajich J."/>
            <person name="Grigoriev I.V."/>
            <person name="Mortensen U.H."/>
            <person name="De Vries R.P."/>
            <person name="Baker S.E."/>
            <person name="Andersen M.R."/>
        </authorList>
    </citation>
    <scope>NUCLEOTIDE SEQUENCE [LARGE SCALE GENOMIC DNA]</scope>
    <source>
        <strain evidence="1 2">CBS 449.75</strain>
    </source>
</reference>
<evidence type="ECO:0000313" key="1">
    <source>
        <dbReference type="EMBL" id="KAL2868086.1"/>
    </source>
</evidence>
<proteinExistence type="predicted"/>
<name>A0ABR4LU71_9EURO</name>
<gene>
    <name evidence="1" type="ORF">BJX67DRAFT_60673</name>
</gene>
<keyword evidence="2" id="KW-1185">Reference proteome</keyword>
<protein>
    <submittedName>
        <fullName evidence="1">Uncharacterized protein</fullName>
    </submittedName>
</protein>
<dbReference type="EMBL" id="JBFXLQ010000015">
    <property type="protein sequence ID" value="KAL2868086.1"/>
    <property type="molecule type" value="Genomic_DNA"/>
</dbReference>
<dbReference type="GeneID" id="98150291"/>
<comment type="caution">
    <text evidence="1">The sequence shown here is derived from an EMBL/GenBank/DDBJ whole genome shotgun (WGS) entry which is preliminary data.</text>
</comment>
<evidence type="ECO:0000313" key="2">
    <source>
        <dbReference type="Proteomes" id="UP001610432"/>
    </source>
</evidence>
<sequence>MRDPVELDWCISPSRLRRCLHDTRRTTGCARTTSARVPGGGARAYLGLANSKLEPNAPLGNKAESIISEARVEIDGHCMTLDTSAPQPDLGRLLAFGHSRGELAGVHLLRSLMQVGGAFPSLTILPLLSRMLEQPGSRHPQSLQYKYGRGLLALSDGKGVPLCRYQRHALVS</sequence>